<sequence length="98" mass="10638">SIAKSKTPESTPPTTKGKEKVDTLKKQKVAFKDILANTPPLQSPLTASQPEPPKEMTNSDEGPSQVDKDEELFALLHQLSEKASMSAAFIDHFTSKDG</sequence>
<feature type="non-terminal residue" evidence="2">
    <location>
        <position position="1"/>
    </location>
</feature>
<proteinExistence type="predicted"/>
<feature type="compositionally biased region" description="Low complexity" evidence="1">
    <location>
        <begin position="1"/>
        <end position="15"/>
    </location>
</feature>
<organism evidence="2 3">
    <name type="scientific">Parasponia andersonii</name>
    <name type="common">Sponia andersonii</name>
    <dbReference type="NCBI Taxonomy" id="3476"/>
    <lineage>
        <taxon>Eukaryota</taxon>
        <taxon>Viridiplantae</taxon>
        <taxon>Streptophyta</taxon>
        <taxon>Embryophyta</taxon>
        <taxon>Tracheophyta</taxon>
        <taxon>Spermatophyta</taxon>
        <taxon>Magnoliopsida</taxon>
        <taxon>eudicotyledons</taxon>
        <taxon>Gunneridae</taxon>
        <taxon>Pentapetalae</taxon>
        <taxon>rosids</taxon>
        <taxon>fabids</taxon>
        <taxon>Rosales</taxon>
        <taxon>Cannabaceae</taxon>
        <taxon>Parasponia</taxon>
    </lineage>
</organism>
<dbReference type="EMBL" id="JXTB01000091">
    <property type="protein sequence ID" value="PON65060.1"/>
    <property type="molecule type" value="Genomic_DNA"/>
</dbReference>
<accession>A0A2P5CVI5</accession>
<feature type="compositionally biased region" description="Basic and acidic residues" evidence="1">
    <location>
        <begin position="16"/>
        <end position="25"/>
    </location>
</feature>
<feature type="compositionally biased region" description="Polar residues" evidence="1">
    <location>
        <begin position="39"/>
        <end position="49"/>
    </location>
</feature>
<name>A0A2P5CVI5_PARAD</name>
<comment type="caution">
    <text evidence="2">The sequence shown here is derived from an EMBL/GenBank/DDBJ whole genome shotgun (WGS) entry which is preliminary data.</text>
</comment>
<gene>
    <name evidence="2" type="ORF">PanWU01x14_119770</name>
</gene>
<dbReference type="AlphaFoldDB" id="A0A2P5CVI5"/>
<evidence type="ECO:0000256" key="1">
    <source>
        <dbReference type="SAM" id="MobiDB-lite"/>
    </source>
</evidence>
<evidence type="ECO:0000313" key="2">
    <source>
        <dbReference type="EMBL" id="PON65060.1"/>
    </source>
</evidence>
<dbReference type="Proteomes" id="UP000237105">
    <property type="component" value="Unassembled WGS sequence"/>
</dbReference>
<reference evidence="3" key="1">
    <citation type="submission" date="2016-06" db="EMBL/GenBank/DDBJ databases">
        <title>Parallel loss of symbiosis genes in relatives of nitrogen-fixing non-legume Parasponia.</title>
        <authorList>
            <person name="Van Velzen R."/>
            <person name="Holmer R."/>
            <person name="Bu F."/>
            <person name="Rutten L."/>
            <person name="Van Zeijl A."/>
            <person name="Liu W."/>
            <person name="Santuari L."/>
            <person name="Cao Q."/>
            <person name="Sharma T."/>
            <person name="Shen D."/>
            <person name="Roswanjaya Y."/>
            <person name="Wardhani T."/>
            <person name="Kalhor M.S."/>
            <person name="Jansen J."/>
            <person name="Van den Hoogen J."/>
            <person name="Gungor B."/>
            <person name="Hartog M."/>
            <person name="Hontelez J."/>
            <person name="Verver J."/>
            <person name="Yang W.-C."/>
            <person name="Schijlen E."/>
            <person name="Repin R."/>
            <person name="Schilthuizen M."/>
            <person name="Schranz E."/>
            <person name="Heidstra R."/>
            <person name="Miyata K."/>
            <person name="Fedorova E."/>
            <person name="Kohlen W."/>
            <person name="Bisseling T."/>
            <person name="Smit S."/>
            <person name="Geurts R."/>
        </authorList>
    </citation>
    <scope>NUCLEOTIDE SEQUENCE [LARGE SCALE GENOMIC DNA]</scope>
    <source>
        <strain evidence="3">cv. WU1-14</strain>
    </source>
</reference>
<keyword evidence="3" id="KW-1185">Reference proteome</keyword>
<feature type="region of interest" description="Disordered" evidence="1">
    <location>
        <begin position="1"/>
        <end position="68"/>
    </location>
</feature>
<protein>
    <submittedName>
        <fullName evidence="2">Uncharacterized protein</fullName>
    </submittedName>
</protein>
<evidence type="ECO:0000313" key="3">
    <source>
        <dbReference type="Proteomes" id="UP000237105"/>
    </source>
</evidence>